<dbReference type="SUPFAM" id="SSF56496">
    <property type="entry name" value="Fibrinogen C-terminal domain-like"/>
    <property type="match status" value="1"/>
</dbReference>
<feature type="chain" id="PRO_5043410935" evidence="2">
    <location>
        <begin position="23"/>
        <end position="824"/>
    </location>
</feature>
<accession>K1RGK7</accession>
<dbReference type="SUPFAM" id="SSF54001">
    <property type="entry name" value="Cysteine proteinases"/>
    <property type="match status" value="1"/>
</dbReference>
<sequence>MGLFRNMFFIFGLVDLFVIGTAVEPHSTIKGNVESLLELTPWTWKHLNTSLKVDSPVTVDVSLTSHYRLTGKHLNKLLRLQKQRDCASILKTIPNTRRRDGVYTIYPDMKTKKLVYCDMTTDGGGWTVIQRRMDGSEDFYRSWQTYKAGFGKPLGEYWLGNEDIHLLTTKTSQELRVDLKKFSGEKAYAKYSTFTVGSESQKYMLAVGGYSGTAEANSLFLVLLHCPVSESEEDEFVGEGILITVLVEDGVGILPVRLMHWKSFQLVMAGLNNPLHNRSHLLLLSDRPLRSSLLYTNVKNSAIRNGVKSPEVQKQRIWFSGNNNVVGPVIENIPFVVIGSCDLACIHGKPRKKEKQHQNAPLSRKIRTNISKTIKDPKNPRSTERLFVLHKRNVHEDHLTGKIVLSFFASFTSHRLGRDGFQGKKTWLGKKKMKHYDSIFQRIADSLTMDQFEENVTAFKNATIFQENEHLQNYFNNVWLSVAKIVDESECGQPVDDATQDDKNTEQKTGDEDKPCPEIRKRKYIVEHKNPIIPDIEEIWKNHRRSTSLMAIVGQYKLYGYSFDSLRSGMEVTDEIIDAYMQSLVDASNNCVSFISCVVAGRLFLQPNDCALMSKLSLNCYDKIICPYNCSGHWELVIQCNSCQWWHHFECADLPTTFDNAKRNSFYFLCKTCRGVESQHHAFGFVETSLPDIKRRKPELPEGTTSPLSDLHATREPFVLCKLSNRVKICAGCRNKFEKPLKCPRDVAIRHRELEKFFDKKNRQLREVFNNKYYHVSANCIQSKNPLFCKSSICIPPQLHLTNEYLEYFRNHGVDLSSVLVRKI</sequence>
<dbReference type="HOGENOM" id="CLU_343633_0_0_1"/>
<dbReference type="PROSITE" id="PS51406">
    <property type="entry name" value="FIBRINOGEN_C_2"/>
    <property type="match status" value="1"/>
</dbReference>
<evidence type="ECO:0000256" key="2">
    <source>
        <dbReference type="SAM" id="SignalP"/>
    </source>
</evidence>
<dbReference type="SMART" id="SM00186">
    <property type="entry name" value="FBG"/>
    <property type="match status" value="1"/>
</dbReference>
<dbReference type="GO" id="GO:0005615">
    <property type="term" value="C:extracellular space"/>
    <property type="evidence" value="ECO:0007669"/>
    <property type="project" value="TreeGrafter"/>
</dbReference>
<dbReference type="InterPro" id="IPR038765">
    <property type="entry name" value="Papain-like_cys_pep_sf"/>
</dbReference>
<gene>
    <name evidence="3" type="ORF">CGI_10028906</name>
</gene>
<dbReference type="Gene3D" id="3.90.215.10">
    <property type="entry name" value="Gamma Fibrinogen, chain A, domain 1"/>
    <property type="match status" value="1"/>
</dbReference>
<feature type="compositionally biased region" description="Basic and acidic residues" evidence="1">
    <location>
        <begin position="500"/>
        <end position="516"/>
    </location>
</feature>
<organism evidence="3">
    <name type="scientific">Magallana gigas</name>
    <name type="common">Pacific oyster</name>
    <name type="synonym">Crassostrea gigas</name>
    <dbReference type="NCBI Taxonomy" id="29159"/>
    <lineage>
        <taxon>Eukaryota</taxon>
        <taxon>Metazoa</taxon>
        <taxon>Spiralia</taxon>
        <taxon>Lophotrochozoa</taxon>
        <taxon>Mollusca</taxon>
        <taxon>Bivalvia</taxon>
        <taxon>Autobranchia</taxon>
        <taxon>Pteriomorphia</taxon>
        <taxon>Ostreida</taxon>
        <taxon>Ostreoidea</taxon>
        <taxon>Ostreidae</taxon>
        <taxon>Magallana</taxon>
    </lineage>
</organism>
<dbReference type="AlphaFoldDB" id="K1RGK7"/>
<feature type="signal peptide" evidence="2">
    <location>
        <begin position="1"/>
        <end position="22"/>
    </location>
</feature>
<dbReference type="InterPro" id="IPR002181">
    <property type="entry name" value="Fibrinogen_a/b/g_C_dom"/>
</dbReference>
<proteinExistence type="predicted"/>
<keyword evidence="2" id="KW-0732">Signal</keyword>
<evidence type="ECO:0000256" key="1">
    <source>
        <dbReference type="SAM" id="MobiDB-lite"/>
    </source>
</evidence>
<dbReference type="InterPro" id="IPR036056">
    <property type="entry name" value="Fibrinogen-like_C"/>
</dbReference>
<protein>
    <submittedName>
        <fullName evidence="3">Ficolin-1</fullName>
    </submittedName>
</protein>
<dbReference type="NCBIfam" id="NF040941">
    <property type="entry name" value="GGGWT_bact"/>
    <property type="match status" value="1"/>
</dbReference>
<dbReference type="InterPro" id="IPR050373">
    <property type="entry name" value="Fibrinogen_C-term_domain"/>
</dbReference>
<dbReference type="InParanoid" id="K1RGK7"/>
<dbReference type="Gene3D" id="3.40.395.10">
    <property type="entry name" value="Adenoviral Proteinase, Chain A"/>
    <property type="match status" value="1"/>
</dbReference>
<dbReference type="Pfam" id="PF00147">
    <property type="entry name" value="Fibrinogen_C"/>
    <property type="match status" value="1"/>
</dbReference>
<dbReference type="EMBL" id="JH817099">
    <property type="protein sequence ID" value="EKC42929.1"/>
    <property type="molecule type" value="Genomic_DNA"/>
</dbReference>
<dbReference type="InterPro" id="IPR014716">
    <property type="entry name" value="Fibrinogen_a/b/g_C_1"/>
</dbReference>
<dbReference type="PANTHER" id="PTHR19143">
    <property type="entry name" value="FIBRINOGEN/TENASCIN/ANGIOPOEITIN"/>
    <property type="match status" value="1"/>
</dbReference>
<name>K1RGK7_MAGGI</name>
<feature type="region of interest" description="Disordered" evidence="1">
    <location>
        <begin position="492"/>
        <end position="516"/>
    </location>
</feature>
<evidence type="ECO:0000313" key="3">
    <source>
        <dbReference type="EMBL" id="EKC42929.1"/>
    </source>
</evidence>
<dbReference type="CDD" id="cd00087">
    <property type="entry name" value="FReD"/>
    <property type="match status" value="1"/>
</dbReference>
<reference evidence="3" key="1">
    <citation type="journal article" date="2012" name="Nature">
        <title>The oyster genome reveals stress adaptation and complexity of shell formation.</title>
        <authorList>
            <person name="Zhang G."/>
            <person name="Fang X."/>
            <person name="Guo X."/>
            <person name="Li L."/>
            <person name="Luo R."/>
            <person name="Xu F."/>
            <person name="Yang P."/>
            <person name="Zhang L."/>
            <person name="Wang X."/>
            <person name="Qi H."/>
            <person name="Xiong Z."/>
            <person name="Que H."/>
            <person name="Xie Y."/>
            <person name="Holland P.W."/>
            <person name="Paps J."/>
            <person name="Zhu Y."/>
            <person name="Wu F."/>
            <person name="Chen Y."/>
            <person name="Wang J."/>
            <person name="Peng C."/>
            <person name="Meng J."/>
            <person name="Yang L."/>
            <person name="Liu J."/>
            <person name="Wen B."/>
            <person name="Zhang N."/>
            <person name="Huang Z."/>
            <person name="Zhu Q."/>
            <person name="Feng Y."/>
            <person name="Mount A."/>
            <person name="Hedgecock D."/>
            <person name="Xu Z."/>
            <person name="Liu Y."/>
            <person name="Domazet-Loso T."/>
            <person name="Du Y."/>
            <person name="Sun X."/>
            <person name="Zhang S."/>
            <person name="Liu B."/>
            <person name="Cheng P."/>
            <person name="Jiang X."/>
            <person name="Li J."/>
            <person name="Fan D."/>
            <person name="Wang W."/>
            <person name="Fu W."/>
            <person name="Wang T."/>
            <person name="Wang B."/>
            <person name="Zhang J."/>
            <person name="Peng Z."/>
            <person name="Li Y."/>
            <person name="Li N."/>
            <person name="Wang J."/>
            <person name="Chen M."/>
            <person name="He Y."/>
            <person name="Tan F."/>
            <person name="Song X."/>
            <person name="Zheng Q."/>
            <person name="Huang R."/>
            <person name="Yang H."/>
            <person name="Du X."/>
            <person name="Chen L."/>
            <person name="Yang M."/>
            <person name="Gaffney P.M."/>
            <person name="Wang S."/>
            <person name="Luo L."/>
            <person name="She Z."/>
            <person name="Ming Y."/>
            <person name="Huang W."/>
            <person name="Zhang S."/>
            <person name="Huang B."/>
            <person name="Zhang Y."/>
            <person name="Qu T."/>
            <person name="Ni P."/>
            <person name="Miao G."/>
            <person name="Wang J."/>
            <person name="Wang Q."/>
            <person name="Steinberg C.E."/>
            <person name="Wang H."/>
            <person name="Li N."/>
            <person name="Qian L."/>
            <person name="Zhang G."/>
            <person name="Li Y."/>
            <person name="Yang H."/>
            <person name="Liu X."/>
            <person name="Wang J."/>
            <person name="Yin Y."/>
            <person name="Wang J."/>
        </authorList>
    </citation>
    <scope>NUCLEOTIDE SEQUENCE [LARGE SCALE GENOMIC DNA]</scope>
    <source>
        <strain evidence="3">05x7-T-G4-1.051#20</strain>
    </source>
</reference>